<protein>
    <submittedName>
        <fullName evidence="1">Uncharacterized protein</fullName>
    </submittedName>
</protein>
<sequence>MFALFAAIPIFEAYAKEKGRGFHAPFRSVIQLFPEEHSLTR</sequence>
<reference evidence="2" key="1">
    <citation type="submission" date="2017-12" db="EMBL/GenBank/DDBJ databases">
        <authorList>
            <person name="Diaz M."/>
        </authorList>
    </citation>
    <scope>NUCLEOTIDE SEQUENCE [LARGE SCALE GENOMIC DNA]</scope>
    <source>
        <strain evidence="2">FI11154</strain>
    </source>
</reference>
<gene>
    <name evidence="1" type="ORF">OHAE_4367</name>
</gene>
<name>A0A2P9HBY5_9HYPH</name>
<evidence type="ECO:0000313" key="1">
    <source>
        <dbReference type="EMBL" id="SPL61575.1"/>
    </source>
</evidence>
<dbReference type="EMBL" id="OOFM01000001">
    <property type="protein sequence ID" value="SPL61575.1"/>
    <property type="molecule type" value="Genomic_DNA"/>
</dbReference>
<evidence type="ECO:0000313" key="2">
    <source>
        <dbReference type="Proteomes" id="UP000246073"/>
    </source>
</evidence>
<dbReference type="AlphaFoldDB" id="A0A2P9HBY5"/>
<dbReference type="Proteomes" id="UP000246073">
    <property type="component" value="Unassembled WGS sequence"/>
</dbReference>
<accession>A0A2P9HBY5</accession>
<organism evidence="1 2">
    <name type="scientific">Ochrobactrum soli</name>
    <dbReference type="NCBI Taxonomy" id="2448455"/>
    <lineage>
        <taxon>Bacteria</taxon>
        <taxon>Pseudomonadati</taxon>
        <taxon>Pseudomonadota</taxon>
        <taxon>Alphaproteobacteria</taxon>
        <taxon>Hyphomicrobiales</taxon>
        <taxon>Brucellaceae</taxon>
        <taxon>Brucella/Ochrobactrum group</taxon>
        <taxon>Ochrobactrum</taxon>
    </lineage>
</organism>
<proteinExistence type="predicted"/>